<dbReference type="Proteomes" id="UP000836387">
    <property type="component" value="Unassembled WGS sequence"/>
</dbReference>
<evidence type="ECO:0000313" key="2">
    <source>
        <dbReference type="Proteomes" id="UP000836387"/>
    </source>
</evidence>
<reference evidence="1" key="1">
    <citation type="submission" date="2020-04" db="EMBL/GenBank/DDBJ databases">
        <authorList>
            <person name="Broberg M."/>
        </authorList>
    </citation>
    <scope>NUCLEOTIDE SEQUENCE</scope>
</reference>
<evidence type="ECO:0000313" key="1">
    <source>
        <dbReference type="EMBL" id="CAG9952190.1"/>
    </source>
</evidence>
<dbReference type="EMBL" id="CADEHS020000480">
    <property type="protein sequence ID" value="CAG9952190.1"/>
    <property type="molecule type" value="Genomic_DNA"/>
</dbReference>
<keyword evidence="2" id="KW-1185">Reference proteome</keyword>
<comment type="caution">
    <text evidence="1">The sequence shown here is derived from an EMBL/GenBank/DDBJ whole genome shotgun (WGS) entry which is preliminary data.</text>
</comment>
<protein>
    <submittedName>
        <fullName evidence="1">Uncharacterized protein</fullName>
    </submittedName>
</protein>
<reference evidence="1" key="2">
    <citation type="submission" date="2021-10" db="EMBL/GenBank/DDBJ databases">
        <authorList>
            <person name="Piombo E."/>
        </authorList>
    </citation>
    <scope>NUCLEOTIDE SEQUENCE</scope>
</reference>
<organism evidence="1 2">
    <name type="scientific">Clonostachys rosea f. rosea IK726</name>
    <dbReference type="NCBI Taxonomy" id="1349383"/>
    <lineage>
        <taxon>Eukaryota</taxon>
        <taxon>Fungi</taxon>
        <taxon>Dikarya</taxon>
        <taxon>Ascomycota</taxon>
        <taxon>Pezizomycotina</taxon>
        <taxon>Sordariomycetes</taxon>
        <taxon>Hypocreomycetidae</taxon>
        <taxon>Hypocreales</taxon>
        <taxon>Bionectriaceae</taxon>
        <taxon>Clonostachys</taxon>
    </lineage>
</organism>
<gene>
    <name evidence="1" type="ORF">CRV2_00016163</name>
</gene>
<proteinExistence type="predicted"/>
<sequence>MARIHWFLCLAACLVALLPPTSAVLITDIFAVQGGNSNGGCDGRIPMLNNWRQECEVSLKKALEAIGLYTETKQGDPNALSSRASMVQDAMKNWFGVKLNSKPRQGKTLPDTVETIQQEIQWIQDFFTLKQTSGGSPLYPPSEFWLHCHSTFLSLKDPAGVAQAYDGTDIKDDKGNDVPISAVPEYANRLKREKGIKPWWGGDHTTLRGYYFDDEGADYCVGTNLGLTAAIQPFRRGADGKAQAGDELASVILCPYSMDTSPRPNSYREASNLLQVGTNLAEAVPKSATLLHEMFHALRGDDYWSGRVERVDLGQCINWTAGNKRKNPENYVFFIAHMTHLFGVDDGNQPWSIPNNWDFAIRQDNRIVGAKQPLP</sequence>
<name>A0ACA9UG13_BIOOC</name>
<accession>A0ACA9UG13</accession>